<dbReference type="VEuPathDB" id="FungiDB:SI65_06808"/>
<reference evidence="4 5" key="1">
    <citation type="journal article" date="2016" name="BMC Genomics">
        <title>Comparative genomic and transcriptomic analyses of the Fuzhuan brick tea-fermentation fungus Aspergillus cristatus.</title>
        <authorList>
            <person name="Ge Y."/>
            <person name="Wang Y."/>
            <person name="Liu Y."/>
            <person name="Tan Y."/>
            <person name="Ren X."/>
            <person name="Zhang X."/>
            <person name="Hyde K.D."/>
            <person name="Liu Y."/>
            <person name="Liu Z."/>
        </authorList>
    </citation>
    <scope>NUCLEOTIDE SEQUENCE [LARGE SCALE GENOMIC DNA]</scope>
    <source>
        <strain evidence="4 5">GZAAS20.1005</strain>
    </source>
</reference>
<gene>
    <name evidence="4" type="ORF">SI65_06808</name>
</gene>
<dbReference type="EMBL" id="JXNT01000007">
    <property type="protein sequence ID" value="ODM18020.1"/>
    <property type="molecule type" value="Genomic_DNA"/>
</dbReference>
<dbReference type="Pfam" id="PF00023">
    <property type="entry name" value="Ank"/>
    <property type="match status" value="1"/>
</dbReference>
<dbReference type="AlphaFoldDB" id="A0A1E3BAL4"/>
<dbReference type="SMART" id="SM00248">
    <property type="entry name" value="ANK"/>
    <property type="match status" value="3"/>
</dbReference>
<dbReference type="Proteomes" id="UP000094569">
    <property type="component" value="Unassembled WGS sequence"/>
</dbReference>
<name>A0A1E3BAL4_ASPCR</name>
<proteinExistence type="predicted"/>
<dbReference type="InterPro" id="IPR036770">
    <property type="entry name" value="Ankyrin_rpt-contain_sf"/>
</dbReference>
<keyword evidence="5" id="KW-1185">Reference proteome</keyword>
<comment type="caution">
    <text evidence="4">The sequence shown here is derived from an EMBL/GenBank/DDBJ whole genome shotgun (WGS) entry which is preliminary data.</text>
</comment>
<feature type="repeat" description="ANK" evidence="3">
    <location>
        <begin position="319"/>
        <end position="342"/>
    </location>
</feature>
<sequence>MGKLCDQLLDLEELREAVAFDSEDTAWKAEKIPQRDFVVGSCANLVVVDRTDKCVRFAHPSVKQYLEKNRGGSVPWYPTAAQGNLECGEFCVSYLSFSDFSLQLSKPSVERAVVPRPVSVGQQVFGPKLHSRFSGLLWNWDRRPIVSIRTFRTRSIPDRTQYKFLNYAIENWGVQTKEISRSSLVWEKFENLATSFNEIWNFHPWIPGGRSRDSHLHALFGWAVKEQRESLLSIALAAGPSLQRVCDLPLIGESLTALHVASKLGYENFTRILLGFCKVNVEDSERYSALHHAASRGHLKICQMLSSTKRVKLNSPSISGETPLWLAASNGHAEVVLLLIQE</sequence>
<dbReference type="PROSITE" id="PS50297">
    <property type="entry name" value="ANK_REP_REGION"/>
    <property type="match status" value="1"/>
</dbReference>
<dbReference type="PANTHER" id="PTHR24198">
    <property type="entry name" value="ANKYRIN REPEAT AND PROTEIN KINASE DOMAIN-CONTAINING PROTEIN"/>
    <property type="match status" value="1"/>
</dbReference>
<dbReference type="PROSITE" id="PS50088">
    <property type="entry name" value="ANK_REPEAT"/>
    <property type="match status" value="1"/>
</dbReference>
<dbReference type="InterPro" id="IPR002110">
    <property type="entry name" value="Ankyrin_rpt"/>
</dbReference>
<dbReference type="Gene3D" id="1.25.40.20">
    <property type="entry name" value="Ankyrin repeat-containing domain"/>
    <property type="match status" value="1"/>
</dbReference>
<accession>A0A1E3BAL4</accession>
<evidence type="ECO:0000313" key="5">
    <source>
        <dbReference type="Proteomes" id="UP000094569"/>
    </source>
</evidence>
<dbReference type="PANTHER" id="PTHR24198:SF165">
    <property type="entry name" value="ANKYRIN REPEAT-CONTAINING PROTEIN-RELATED"/>
    <property type="match status" value="1"/>
</dbReference>
<protein>
    <submittedName>
        <fullName evidence="4">Uncharacterized protein</fullName>
    </submittedName>
</protein>
<evidence type="ECO:0000256" key="1">
    <source>
        <dbReference type="ARBA" id="ARBA00022737"/>
    </source>
</evidence>
<keyword evidence="2 3" id="KW-0040">ANK repeat</keyword>
<evidence type="ECO:0000256" key="2">
    <source>
        <dbReference type="ARBA" id="ARBA00023043"/>
    </source>
</evidence>
<keyword evidence="1" id="KW-0677">Repeat</keyword>
<evidence type="ECO:0000256" key="3">
    <source>
        <dbReference type="PROSITE-ProRule" id="PRU00023"/>
    </source>
</evidence>
<dbReference type="Pfam" id="PF12796">
    <property type="entry name" value="Ank_2"/>
    <property type="match status" value="1"/>
</dbReference>
<organism evidence="4 5">
    <name type="scientific">Aspergillus cristatus</name>
    <name type="common">Chinese Fuzhuan brick tea-fermentation fungus</name>
    <name type="synonym">Eurotium cristatum</name>
    <dbReference type="NCBI Taxonomy" id="573508"/>
    <lineage>
        <taxon>Eukaryota</taxon>
        <taxon>Fungi</taxon>
        <taxon>Dikarya</taxon>
        <taxon>Ascomycota</taxon>
        <taxon>Pezizomycotina</taxon>
        <taxon>Eurotiomycetes</taxon>
        <taxon>Eurotiomycetidae</taxon>
        <taxon>Eurotiales</taxon>
        <taxon>Aspergillaceae</taxon>
        <taxon>Aspergillus</taxon>
        <taxon>Aspergillus subgen. Aspergillus</taxon>
    </lineage>
</organism>
<evidence type="ECO:0000313" key="4">
    <source>
        <dbReference type="EMBL" id="ODM18020.1"/>
    </source>
</evidence>
<dbReference type="STRING" id="573508.A0A1E3BAL4"/>
<dbReference type="SUPFAM" id="SSF48403">
    <property type="entry name" value="Ankyrin repeat"/>
    <property type="match status" value="1"/>
</dbReference>
<dbReference type="OrthoDB" id="1577640at2759"/>